<dbReference type="PANTHER" id="PTHR10458:SF22">
    <property type="entry name" value="PEPTIDE DEFORMYLASE"/>
    <property type="match status" value="1"/>
</dbReference>
<dbReference type="Pfam" id="PF01327">
    <property type="entry name" value="Pep_deformylase"/>
    <property type="match status" value="1"/>
</dbReference>
<comment type="similarity">
    <text evidence="1 2">Belongs to the polypeptide deformylase family.</text>
</comment>
<comment type="cofactor">
    <cofactor evidence="2">
        <name>Fe(2+)</name>
        <dbReference type="ChEBI" id="CHEBI:29033"/>
    </cofactor>
    <text evidence="2">Binds 1 Fe(2+) ion.</text>
</comment>
<accession>A0ABP7G6D7</accession>
<reference evidence="4" key="1">
    <citation type="journal article" date="2019" name="Int. J. Syst. Evol. Microbiol.">
        <title>The Global Catalogue of Microorganisms (GCM) 10K type strain sequencing project: providing services to taxonomists for standard genome sequencing and annotation.</title>
        <authorList>
            <consortium name="The Broad Institute Genomics Platform"/>
            <consortium name="The Broad Institute Genome Sequencing Center for Infectious Disease"/>
            <person name="Wu L."/>
            <person name="Ma J."/>
        </authorList>
    </citation>
    <scope>NUCLEOTIDE SEQUENCE [LARGE SCALE GENOMIC DNA]</scope>
    <source>
        <strain evidence="4">JCM 17137</strain>
    </source>
</reference>
<evidence type="ECO:0000256" key="1">
    <source>
        <dbReference type="ARBA" id="ARBA00010759"/>
    </source>
</evidence>
<comment type="caution">
    <text evidence="3">The sequence shown here is derived from an EMBL/GenBank/DDBJ whole genome shotgun (WGS) entry which is preliminary data.</text>
</comment>
<sequence>MAPDSTVSGVGGGFAVEFRHWLEVSGNSRGALAKKIGYDRSYVSKIASGAEPGSLAVVAACDKEMKAGGALVRSWKIEHSHPKTTWPHVVESPADGASLIVERDHAELRFDDGLYRLTQRRRLTNHSGRPVTRYLIRIAVDRYPGRPERSNAFYREAPLTWEMLDLQAWWGEDRAEPLDWEVQHDRDAFKEVWLRFEGKSGQRFDLYPGQSAWIEYTYTVPETHWGNWFRRAVRHSTRHLEIRLDLPAHFDPAVWGIAPSMTGDDMPLESPIGIEQAGPRRVYTWSTEDPPLHARYKLEWSWRSRTYDESVNALPSQVMAGLGIVQEGDALLRKTSQVFDLPTEAEDARRVVGELHQALDRVAAVHTFGKGKGIAAPQIGIDRAAALVCPPSAEPIVLLNPRLVETGIDTDLQYEGCLSFFDTRSKIPRPLRIAVEHIDFDGTVHITEFDRGAARLVAHEVDHLHGILCSDHLPKGERPIPVEVYKGTGTSWRYSR</sequence>
<name>A0ABP7G6D7_9ACTN</name>
<feature type="active site" evidence="2">
    <location>
        <position position="460"/>
    </location>
</feature>
<keyword evidence="2" id="KW-0408">Iron</keyword>
<proteinExistence type="inferred from homology"/>
<organism evidence="3 4">
    <name type="scientific">Salinactinospora qingdaonensis</name>
    <dbReference type="NCBI Taxonomy" id="702744"/>
    <lineage>
        <taxon>Bacteria</taxon>
        <taxon>Bacillati</taxon>
        <taxon>Actinomycetota</taxon>
        <taxon>Actinomycetes</taxon>
        <taxon>Streptosporangiales</taxon>
        <taxon>Nocardiopsidaceae</taxon>
        <taxon>Salinactinospora</taxon>
    </lineage>
</organism>
<keyword evidence="2" id="KW-0378">Hydrolase</keyword>
<comment type="catalytic activity">
    <reaction evidence="2">
        <text>N-terminal N-formyl-L-methionyl-[peptide] + H2O = N-terminal L-methionyl-[peptide] + formate</text>
        <dbReference type="Rhea" id="RHEA:24420"/>
        <dbReference type="Rhea" id="RHEA-COMP:10639"/>
        <dbReference type="Rhea" id="RHEA-COMP:10640"/>
        <dbReference type="ChEBI" id="CHEBI:15377"/>
        <dbReference type="ChEBI" id="CHEBI:15740"/>
        <dbReference type="ChEBI" id="CHEBI:49298"/>
        <dbReference type="ChEBI" id="CHEBI:64731"/>
        <dbReference type="EC" id="3.5.1.88"/>
    </reaction>
</comment>
<comment type="function">
    <text evidence="2">Removes the formyl group from the N-terminal Met of newly synthesized proteins. Requires at least a dipeptide for an efficient rate of reaction. N-terminal L-methionine is a prerequisite for activity but the enzyme has broad specificity at other positions.</text>
</comment>
<feature type="binding site" evidence="2">
    <location>
        <position position="459"/>
    </location>
    <ligand>
        <name>Fe cation</name>
        <dbReference type="ChEBI" id="CHEBI:24875"/>
    </ligand>
</feature>
<keyword evidence="2" id="KW-0648">Protein biosynthesis</keyword>
<dbReference type="HAMAP" id="MF_00163">
    <property type="entry name" value="Pep_deformylase"/>
    <property type="match status" value="1"/>
</dbReference>
<dbReference type="EC" id="3.5.1.88" evidence="2"/>
<protein>
    <recommendedName>
        <fullName evidence="2">Peptide deformylase</fullName>
        <shortName evidence="2">PDF</shortName>
        <ecNumber evidence="2">3.5.1.88</ecNumber>
    </recommendedName>
    <alternativeName>
        <fullName evidence="2">Polypeptide deformylase</fullName>
    </alternativeName>
</protein>
<feature type="binding site" evidence="2">
    <location>
        <position position="417"/>
    </location>
    <ligand>
        <name>Fe cation</name>
        <dbReference type="ChEBI" id="CHEBI:24875"/>
    </ligand>
</feature>
<dbReference type="PANTHER" id="PTHR10458">
    <property type="entry name" value="PEPTIDE DEFORMYLASE"/>
    <property type="match status" value="1"/>
</dbReference>
<feature type="binding site" evidence="2">
    <location>
        <position position="463"/>
    </location>
    <ligand>
        <name>Fe cation</name>
        <dbReference type="ChEBI" id="CHEBI:24875"/>
    </ligand>
</feature>
<dbReference type="InterPro" id="IPR001387">
    <property type="entry name" value="Cro/C1-type_HTH"/>
</dbReference>
<dbReference type="CDD" id="cd00093">
    <property type="entry name" value="HTH_XRE"/>
    <property type="match status" value="1"/>
</dbReference>
<dbReference type="EMBL" id="BAABDD010000019">
    <property type="protein sequence ID" value="GAA3754598.1"/>
    <property type="molecule type" value="Genomic_DNA"/>
</dbReference>
<gene>
    <name evidence="2" type="primary">def</name>
    <name evidence="3" type="ORF">GCM10022402_36600</name>
</gene>
<dbReference type="PRINTS" id="PR01576">
    <property type="entry name" value="PDEFORMYLASE"/>
</dbReference>
<evidence type="ECO:0000313" key="3">
    <source>
        <dbReference type="EMBL" id="GAA3754598.1"/>
    </source>
</evidence>
<evidence type="ECO:0000313" key="4">
    <source>
        <dbReference type="Proteomes" id="UP001500908"/>
    </source>
</evidence>
<dbReference type="InterPro" id="IPR036821">
    <property type="entry name" value="Peptide_deformylase_sf"/>
</dbReference>
<keyword evidence="4" id="KW-1185">Reference proteome</keyword>
<dbReference type="InterPro" id="IPR023635">
    <property type="entry name" value="Peptide_deformylase"/>
</dbReference>
<keyword evidence="2" id="KW-0479">Metal-binding</keyword>
<dbReference type="Proteomes" id="UP001500908">
    <property type="component" value="Unassembled WGS sequence"/>
</dbReference>
<dbReference type="Gene3D" id="3.90.45.10">
    <property type="entry name" value="Peptide deformylase"/>
    <property type="match status" value="1"/>
</dbReference>
<evidence type="ECO:0000256" key="2">
    <source>
        <dbReference type="HAMAP-Rule" id="MF_00163"/>
    </source>
</evidence>
<dbReference type="SUPFAM" id="SSF56420">
    <property type="entry name" value="Peptide deformylase"/>
    <property type="match status" value="1"/>
</dbReference>